<dbReference type="PANTHER" id="PTHR32305">
    <property type="match status" value="1"/>
</dbReference>
<evidence type="ECO:0000313" key="3">
    <source>
        <dbReference type="EMBL" id="MEI2456858.1"/>
    </source>
</evidence>
<dbReference type="NCBIfam" id="TIGR01643">
    <property type="entry name" value="YD_repeat_2x"/>
    <property type="match status" value="4"/>
</dbReference>
<comment type="caution">
    <text evidence="3">The sequence shown here is derived from an EMBL/GenBank/DDBJ whole genome shotgun (WGS) entry which is preliminary data.</text>
</comment>
<accession>A0ABU8D779</accession>
<dbReference type="Pfam" id="PF05593">
    <property type="entry name" value="RHS_repeat"/>
    <property type="match status" value="5"/>
</dbReference>
<evidence type="ECO:0000259" key="2">
    <source>
        <dbReference type="Pfam" id="PF25023"/>
    </source>
</evidence>
<protein>
    <submittedName>
        <fullName evidence="3">RHS repeat-associated core domain-containing protein</fullName>
    </submittedName>
</protein>
<proteinExistence type="predicted"/>
<feature type="domain" description="Teneurin-like YD-shell" evidence="2">
    <location>
        <begin position="947"/>
        <end position="1218"/>
    </location>
</feature>
<dbReference type="PANTHER" id="PTHR32305:SF15">
    <property type="entry name" value="PROTEIN RHSA-RELATED"/>
    <property type="match status" value="1"/>
</dbReference>
<dbReference type="InterPro" id="IPR022385">
    <property type="entry name" value="Rhs_assc_core"/>
</dbReference>
<dbReference type="Gene3D" id="2.180.10.10">
    <property type="entry name" value="RHS repeat-associated core"/>
    <property type="match status" value="3"/>
</dbReference>
<dbReference type="InterPro" id="IPR006530">
    <property type="entry name" value="YD"/>
</dbReference>
<dbReference type="Pfam" id="PF25023">
    <property type="entry name" value="TEN_YD-shell"/>
    <property type="match status" value="2"/>
</dbReference>
<gene>
    <name evidence="3" type="ORF">V2J18_19565</name>
</gene>
<keyword evidence="4" id="KW-1185">Reference proteome</keyword>
<dbReference type="RefSeq" id="WP_336132641.1">
    <property type="nucleotide sequence ID" value="NZ_JBANDL010000002.1"/>
</dbReference>
<dbReference type="InterPro" id="IPR050708">
    <property type="entry name" value="T6SS_VgrG/RHS"/>
</dbReference>
<sequence>MGAYEAGWLRNSGNWYFGVFHWGERAAPSKNAGAPKCPGQCFGDPINAGNGNKFESKTEYRGEGPFPLEFSWTYNYLLPPAPLPPHSFTLGGNRTFNYGSRGALWKFWSLTDQFVVSRPDGKIAYFKKPESGEYWTSYPGNDHRLRQLADGWEYQDEDGHFEIFNTAGLLTELRDPQGFRQTLEYDASGRLKTVRDFAGRTLGFDYNAADLISQLNLPDGRAIKFSYTAQNRLETVEYQDGSTVKYRYDEAGYMGSSTTRWGALTGVEDESGVRYSSTHYNWDLALGTELAGSLDQYSADYERDGNRTYMAYTAIGLPSGAKRKLNLTSANGRIVPWRIVTECPGCAPRKTEYVYDAAGRYDRIDDNGVVNDVDYDARGLLTQSVEAANDTAGHRRTTQTDWHARFRVPLERRRLDANGQLVAKSVWNYNDRGQALTASQIDPAGLLPARTTTYRYCEAADIAAGACPREGLPLSVDGPRSDAADVVRYSYYANDEAACAAAPATCAYRKGDLRKVENALGQTVVEVLAYDGAGRAVSARDGNGVRTDYEFNARGWLVAAKTRGSDEASEADDRIVRVDYWPTGLVKKVALPDGAYVAYTYDAARRLTDVADEAGNTIHYTLDSRGNRTQEDTRTASGTLTRSFSRVFNLLDEVQAVKDAAQNATTFTYDSRGNPNLATDALGRVSDQDHDPLDRLVRTLQDVNGLAVETKLQYDANDRLTQVVDPKGLSTSYGYNGLGDQIRLTSPDTGVTTYGYDTAGQLTSKQDANDAVAHSYTYDALGRLKTLSYGSGAHDVEYDHDTVNAECAAGETFAVGRVAAMRTEGTALKYCYDRFGRVARKVQIVDGRSFALRYAYDKAGRLQALTYPDGAVVDYTRDTGGRVTQAHVTPAGGARTALLTGATYRPFGPIAGWTYGNGRSLSRGYDLDYRAKTIHDNANGGLSLGYGYNEVGELTELKDGLQSALLAKYDYDALGRLKTTRDGPTGTPLETYGYDATGNRTSLQRAGTTTAYNYPANSHRLTDVGRIARGYDAVGNTTRIGGTAKEFVYNANDRMSQVKSGGVVNRSYRYNARGERVAATNGASGPVAIYTLYDEAGHWIGDYDANGAAQQQAVWLGDAPVGLLAGAGAAQKLHYVQPDHLGTPRAVIDADRNVAIWSWNAKGEAFGNDAPNQDPDQDGTAFVFDLRFPGQRFDAVTGLNYNYFRDYDATSGRYVQSDPIGLEGGISTYTYVADSPLKFADPFGLAKLILLPSDDPNYAAAVAAPDIAGRLEVFAHANRKRVANMDAYELANLIGASGLWQPGMPIKLNACNTAQGEDNIARELSKVLDTFVRGADSPTVTRGEKDLGPKRTIRIPFTRSVIPYADGGWKVYLSGRQI</sequence>
<dbReference type="Proteomes" id="UP001387215">
    <property type="component" value="Unassembled WGS sequence"/>
</dbReference>
<dbReference type="InterPro" id="IPR031325">
    <property type="entry name" value="RHS_repeat"/>
</dbReference>
<dbReference type="NCBIfam" id="TIGR03696">
    <property type="entry name" value="Rhs_assc_core"/>
    <property type="match status" value="1"/>
</dbReference>
<evidence type="ECO:0000313" key="4">
    <source>
        <dbReference type="Proteomes" id="UP001387215"/>
    </source>
</evidence>
<dbReference type="EMBL" id="JBANDL010000002">
    <property type="protein sequence ID" value="MEI2456858.1"/>
    <property type="molecule type" value="Genomic_DNA"/>
</dbReference>
<keyword evidence="1" id="KW-0677">Repeat</keyword>
<feature type="domain" description="Teneurin-like YD-shell" evidence="2">
    <location>
        <begin position="163"/>
        <end position="256"/>
    </location>
</feature>
<name>A0ABU8D779_9GAMM</name>
<evidence type="ECO:0000256" key="1">
    <source>
        <dbReference type="ARBA" id="ARBA00022737"/>
    </source>
</evidence>
<dbReference type="InterPro" id="IPR056823">
    <property type="entry name" value="TEN-like_YD-shell"/>
</dbReference>
<reference evidence="3 4" key="1">
    <citation type="submission" date="2024-02" db="EMBL/GenBank/DDBJ databases">
        <title>Lysobacter Genome Sequencing and Mining.</title>
        <authorList>
            <person name="Bierman J."/>
            <person name="Walker M.C."/>
        </authorList>
    </citation>
    <scope>NUCLEOTIDE SEQUENCE [LARGE SCALE GENOMIC DNA]</scope>
    <source>
        <strain evidence="3 4">PB6250</strain>
    </source>
</reference>
<organism evidence="3 4">
    <name type="scientific">Lysobacter firmicutimachus</name>
    <dbReference type="NCBI Taxonomy" id="1792846"/>
    <lineage>
        <taxon>Bacteria</taxon>
        <taxon>Pseudomonadati</taxon>
        <taxon>Pseudomonadota</taxon>
        <taxon>Gammaproteobacteria</taxon>
        <taxon>Lysobacterales</taxon>
        <taxon>Lysobacteraceae</taxon>
        <taxon>Lysobacter</taxon>
    </lineage>
</organism>